<dbReference type="PANTHER" id="PTHR24368">
    <property type="entry name" value="AMPHOTERIN-INDUCED PROTEIN"/>
    <property type="match status" value="1"/>
</dbReference>
<dbReference type="GO" id="GO:0007165">
    <property type="term" value="P:signal transduction"/>
    <property type="evidence" value="ECO:0007669"/>
    <property type="project" value="InterPro"/>
</dbReference>
<dbReference type="SUPFAM" id="SSF52200">
    <property type="entry name" value="Toll/Interleukin receptor TIR domain"/>
    <property type="match status" value="1"/>
</dbReference>
<reference evidence="16" key="2">
    <citation type="submission" date="2021-01" db="UniProtKB">
        <authorList>
            <consortium name="EnsemblMetazoa"/>
        </authorList>
    </citation>
    <scope>IDENTIFICATION</scope>
</reference>
<evidence type="ECO:0000256" key="10">
    <source>
        <dbReference type="ARBA" id="ARBA00023136"/>
    </source>
</evidence>
<dbReference type="Gene3D" id="3.80.10.10">
    <property type="entry name" value="Ribonuclease Inhibitor"/>
    <property type="match status" value="3"/>
</dbReference>
<dbReference type="Pfam" id="PF00560">
    <property type="entry name" value="LRR_1"/>
    <property type="match status" value="1"/>
</dbReference>
<dbReference type="Proteomes" id="UP000007110">
    <property type="component" value="Unassembled WGS sequence"/>
</dbReference>
<keyword evidence="12" id="KW-0325">Glycoprotein</keyword>
<evidence type="ECO:0000256" key="1">
    <source>
        <dbReference type="ARBA" id="ARBA00004251"/>
    </source>
</evidence>
<dbReference type="PROSITE" id="PS51450">
    <property type="entry name" value="LRR"/>
    <property type="match status" value="4"/>
</dbReference>
<keyword evidence="5 14" id="KW-0812">Transmembrane</keyword>
<proteinExistence type="inferred from homology"/>
<evidence type="ECO:0000313" key="16">
    <source>
        <dbReference type="EnsemblMetazoa" id="XP_011673372"/>
    </source>
</evidence>
<dbReference type="Pfam" id="PF01582">
    <property type="entry name" value="TIR"/>
    <property type="match status" value="1"/>
</dbReference>
<organism evidence="16 17">
    <name type="scientific">Strongylocentrotus purpuratus</name>
    <name type="common">Purple sea urchin</name>
    <dbReference type="NCBI Taxonomy" id="7668"/>
    <lineage>
        <taxon>Eukaryota</taxon>
        <taxon>Metazoa</taxon>
        <taxon>Echinodermata</taxon>
        <taxon>Eleutherozoa</taxon>
        <taxon>Echinozoa</taxon>
        <taxon>Echinoidea</taxon>
        <taxon>Euechinoidea</taxon>
        <taxon>Echinacea</taxon>
        <taxon>Camarodonta</taxon>
        <taxon>Echinidea</taxon>
        <taxon>Strongylocentrotidae</taxon>
        <taxon>Strongylocentrotus</taxon>
    </lineage>
</organism>
<dbReference type="KEGG" id="spu:105442703"/>
<dbReference type="SMART" id="SM00255">
    <property type="entry name" value="TIR"/>
    <property type="match status" value="1"/>
</dbReference>
<dbReference type="InParanoid" id="A0A7M7LTB5"/>
<dbReference type="InterPro" id="IPR031283">
    <property type="entry name" value="AMIGO"/>
</dbReference>
<evidence type="ECO:0000256" key="4">
    <source>
        <dbReference type="ARBA" id="ARBA00022614"/>
    </source>
</evidence>
<evidence type="ECO:0000259" key="15">
    <source>
        <dbReference type="PROSITE" id="PS50104"/>
    </source>
</evidence>
<dbReference type="OMA" id="WIANCSK"/>
<dbReference type="GO" id="GO:0005886">
    <property type="term" value="C:plasma membrane"/>
    <property type="evidence" value="ECO:0007669"/>
    <property type="project" value="UniProtKB-SubCell"/>
</dbReference>
<dbReference type="FunCoup" id="A0A7M7LTB5">
    <property type="interactions" value="622"/>
</dbReference>
<dbReference type="Pfam" id="PF13855">
    <property type="entry name" value="LRR_8"/>
    <property type="match status" value="3"/>
</dbReference>
<dbReference type="InterPro" id="IPR032675">
    <property type="entry name" value="LRR_dom_sf"/>
</dbReference>
<reference evidence="17" key="1">
    <citation type="submission" date="2015-02" db="EMBL/GenBank/DDBJ databases">
        <title>Genome sequencing for Strongylocentrotus purpuratus.</title>
        <authorList>
            <person name="Murali S."/>
            <person name="Liu Y."/>
            <person name="Vee V."/>
            <person name="English A."/>
            <person name="Wang M."/>
            <person name="Skinner E."/>
            <person name="Han Y."/>
            <person name="Muzny D.M."/>
            <person name="Worley K.C."/>
            <person name="Gibbs R.A."/>
        </authorList>
    </citation>
    <scope>NUCLEOTIDE SEQUENCE</scope>
</reference>
<dbReference type="SMART" id="SM00082">
    <property type="entry name" value="LRRCT"/>
    <property type="match status" value="1"/>
</dbReference>
<dbReference type="Gene3D" id="3.40.50.10140">
    <property type="entry name" value="Toll/interleukin-1 receptor homology (TIR) domain"/>
    <property type="match status" value="1"/>
</dbReference>
<evidence type="ECO:0000256" key="8">
    <source>
        <dbReference type="ARBA" id="ARBA00022889"/>
    </source>
</evidence>
<dbReference type="EnsemblMetazoa" id="XM_011675070">
    <property type="protein sequence ID" value="XP_011673372"/>
    <property type="gene ID" value="LOC105442703"/>
</dbReference>
<dbReference type="InterPro" id="IPR000157">
    <property type="entry name" value="TIR_dom"/>
</dbReference>
<comment type="subcellular location">
    <subcellularLocation>
        <location evidence="1">Cell membrane</location>
        <topology evidence="1">Single-pass type I membrane protein</topology>
    </subcellularLocation>
</comment>
<dbReference type="RefSeq" id="XP_011673372.2">
    <property type="nucleotide sequence ID" value="XM_011675070.2"/>
</dbReference>
<dbReference type="PROSITE" id="PS50104">
    <property type="entry name" value="TIR"/>
    <property type="match status" value="1"/>
</dbReference>
<keyword evidence="11" id="KW-0675">Receptor</keyword>
<dbReference type="GeneID" id="105442703"/>
<evidence type="ECO:0000313" key="17">
    <source>
        <dbReference type="Proteomes" id="UP000007110"/>
    </source>
</evidence>
<dbReference type="AlphaFoldDB" id="A0A7M7LTB5"/>
<keyword evidence="17" id="KW-1185">Reference proteome</keyword>
<dbReference type="InterPro" id="IPR000483">
    <property type="entry name" value="Cys-rich_flank_reg_C"/>
</dbReference>
<dbReference type="SUPFAM" id="SSF52058">
    <property type="entry name" value="L domain-like"/>
    <property type="match status" value="2"/>
</dbReference>
<name>A0A7M7LTB5_STRPU</name>
<keyword evidence="4" id="KW-0433">Leucine-rich repeat</keyword>
<evidence type="ECO:0000256" key="6">
    <source>
        <dbReference type="ARBA" id="ARBA00022729"/>
    </source>
</evidence>
<keyword evidence="13" id="KW-0393">Immunoglobulin domain</keyword>
<dbReference type="SMART" id="SM00369">
    <property type="entry name" value="LRR_TYP"/>
    <property type="match status" value="14"/>
</dbReference>
<feature type="domain" description="TIR" evidence="15">
    <location>
        <begin position="760"/>
        <end position="904"/>
    </location>
</feature>
<evidence type="ECO:0000256" key="11">
    <source>
        <dbReference type="ARBA" id="ARBA00023170"/>
    </source>
</evidence>
<dbReference type="FunFam" id="3.80.10.10:FF:001360">
    <property type="entry name" value="Uncharacterized protein"/>
    <property type="match status" value="1"/>
</dbReference>
<evidence type="ECO:0000256" key="9">
    <source>
        <dbReference type="ARBA" id="ARBA00022989"/>
    </source>
</evidence>
<dbReference type="GO" id="GO:0007155">
    <property type="term" value="P:cell adhesion"/>
    <property type="evidence" value="ECO:0007669"/>
    <property type="project" value="UniProtKB-KW"/>
</dbReference>
<evidence type="ECO:0000256" key="2">
    <source>
        <dbReference type="ARBA" id="ARBA00005670"/>
    </source>
</evidence>
<feature type="transmembrane region" description="Helical" evidence="14">
    <location>
        <begin position="709"/>
        <end position="731"/>
    </location>
</feature>
<evidence type="ECO:0000256" key="14">
    <source>
        <dbReference type="SAM" id="Phobius"/>
    </source>
</evidence>
<dbReference type="InterPro" id="IPR035897">
    <property type="entry name" value="Toll_tir_struct_dom_sf"/>
</dbReference>
<keyword evidence="8" id="KW-0130">Cell adhesion</keyword>
<evidence type="ECO:0000256" key="13">
    <source>
        <dbReference type="ARBA" id="ARBA00023319"/>
    </source>
</evidence>
<keyword evidence="7" id="KW-0677">Repeat</keyword>
<dbReference type="InterPro" id="IPR003591">
    <property type="entry name" value="Leu-rich_rpt_typical-subtyp"/>
</dbReference>
<dbReference type="PANTHER" id="PTHR24368:SF210">
    <property type="entry name" value="SURFACE ANTIGEN BSPA-LIKE"/>
    <property type="match status" value="1"/>
</dbReference>
<sequence>MAHLLMDSLTRTLLILIVIFLGGIVQKVRVDIPLRSPQINYTCPVTPLHVALCAHLNLTSVPEDLPHDLLVLSIRQNQLTELGNRSFMNYNQLEELNAHHNIIAFIESGTFETLPQLQVVKLDHNLITFLPIYYLQKNALLCIITLSHNKISSISSTFVSTQKGGNFYGWRNMSVVDLSFNKVTTITEDDFLPWRNCSVDKLNVNNNNVTFLQPKAFVHFSKLGILNMNNISLATFDVEYFMDHVKIDRLLIASSGIKYIRPVNMSSMQKENVPLIKELYLNLNILNDIPRYALGGFEKLQVLNLQENHISSINKESFCGLHTLVDLNLSRNRIKSLPRASFACASKLQKVDLSRNNLATLDPQWFDGSWFLRSLIIYQSGIGRIALGPWKAINLQTLVINKNNLGFLNHYTFTGLVNLKTLDVSGNVNSFGMSEDALTSVGSLELLVMSDVGKFTMEGSFRNMQHLINLDMSYSKLKISSIDQFAKASALRVLNMSGSYLKAQDLVDIHTGTSLFSGLVSLQTLKLRHNPLDTLHALPSMFTPLASLVELDLTSCHIRQVASGTFANLTTLLQLRLSENQITNISKDAFQGLHSLRVLQLQYNSIAFIQQGMFMGTNKLEQLYLQNNHISTVASNTLMPSSLIRFNIAYNPLTCDCHLAWFRQWLNEVEGKIDLAPENRIRCSSSSLKALVSQQIWSFHPNEYCRTNIMIIVSACFAPILVLTIGILVYLNRWWINYKLFLLKLAIVGYHEITEDQTPEDYEFQLNLMFHDDDEWWVNDCMKPFLEQRMPHLGRIIFGDADLHPGSFYLNAIYDVIENSHKTILLLSNQSVDDTWYMTKLRMAVEHMNDTKLEKVILIFLEDIDDDHLTYLVRLLLSRNKPYLVWTEDEEGQEVFWAKVQKSMRSNRQMNNVIPI</sequence>
<accession>A0A7M7LTB5</accession>
<evidence type="ECO:0000256" key="5">
    <source>
        <dbReference type="ARBA" id="ARBA00022692"/>
    </source>
</evidence>
<dbReference type="OrthoDB" id="1081807at2759"/>
<comment type="similarity">
    <text evidence="2">Belongs to the immunoglobulin superfamily. AMIGO family.</text>
</comment>
<keyword evidence="6" id="KW-0732">Signal</keyword>
<evidence type="ECO:0000256" key="3">
    <source>
        <dbReference type="ARBA" id="ARBA00009634"/>
    </source>
</evidence>
<comment type="similarity">
    <text evidence="3">Belongs to the Toll-like receptor family.</text>
</comment>
<evidence type="ECO:0000256" key="7">
    <source>
        <dbReference type="ARBA" id="ARBA00022737"/>
    </source>
</evidence>
<dbReference type="InterPro" id="IPR026906">
    <property type="entry name" value="LRR_5"/>
</dbReference>
<dbReference type="Pfam" id="PF13306">
    <property type="entry name" value="LRR_5"/>
    <property type="match status" value="2"/>
</dbReference>
<keyword evidence="10 14" id="KW-0472">Membrane</keyword>
<evidence type="ECO:0000256" key="12">
    <source>
        <dbReference type="ARBA" id="ARBA00023180"/>
    </source>
</evidence>
<dbReference type="InterPro" id="IPR001611">
    <property type="entry name" value="Leu-rich_rpt"/>
</dbReference>
<protein>
    <recommendedName>
        <fullName evidence="15">TIR domain-containing protein</fullName>
    </recommendedName>
</protein>
<keyword evidence="9 14" id="KW-1133">Transmembrane helix</keyword>